<sequence>MVKNPLFTHNWFPGALADLHSQKPGHGHEHGHGGHAIPGYRLTNSIVGRDFFRAFDWEAISDPTRGRVPEAENLTYAHGDSFVLRGDSETILTPDGPGRPSARIVSKKSYTTHVVVVDLRHMPQGCGYNMGPIWQVGKEDWPNRGEVDILEGVNDQGPNASTLHTSTNCTMPAVRNQTGTSGQLDCDVAVNWNTGCGVKFSKPNSYGPDFNKNGGGWLAVERNNQFIKTWFWPRDSQDVPRDGIPEAFFPNTECDLETHFKEHHIVINLTFCGDWAGQADVYRSSGCPSTCVAFKDAYFNFKSLRVYQ</sequence>
<keyword evidence="2" id="KW-0378">Hydrolase</keyword>
<evidence type="ECO:0000313" key="2">
    <source>
        <dbReference type="EMBL" id="TEB15521.1"/>
    </source>
</evidence>
<dbReference type="InterPro" id="IPR000757">
    <property type="entry name" value="Beta-glucanase-like"/>
</dbReference>
<dbReference type="InterPro" id="IPR013320">
    <property type="entry name" value="ConA-like_dom_sf"/>
</dbReference>
<dbReference type="PANTHER" id="PTHR10963">
    <property type="entry name" value="GLYCOSYL HYDROLASE-RELATED"/>
    <property type="match status" value="1"/>
</dbReference>
<dbReference type="Gene3D" id="2.60.120.200">
    <property type="match status" value="1"/>
</dbReference>
<comment type="caution">
    <text evidence="2">The sequence shown here is derived from an EMBL/GenBank/DDBJ whole genome shotgun (WGS) entry which is preliminary data.</text>
</comment>
<organism evidence="2 3">
    <name type="scientific">Coprinellus micaceus</name>
    <name type="common">Glistening ink-cap mushroom</name>
    <name type="synonym">Coprinus micaceus</name>
    <dbReference type="NCBI Taxonomy" id="71717"/>
    <lineage>
        <taxon>Eukaryota</taxon>
        <taxon>Fungi</taxon>
        <taxon>Dikarya</taxon>
        <taxon>Basidiomycota</taxon>
        <taxon>Agaricomycotina</taxon>
        <taxon>Agaricomycetes</taxon>
        <taxon>Agaricomycetidae</taxon>
        <taxon>Agaricales</taxon>
        <taxon>Agaricineae</taxon>
        <taxon>Psathyrellaceae</taxon>
        <taxon>Coprinellus</taxon>
    </lineage>
</organism>
<feature type="domain" description="GH16" evidence="1">
    <location>
        <begin position="55"/>
        <end position="284"/>
    </location>
</feature>
<dbReference type="STRING" id="71717.A0A4Y7S2G2"/>
<protein>
    <submittedName>
        <fullName evidence="2">Glycoside hydrolase family 16 protein</fullName>
    </submittedName>
</protein>
<dbReference type="AlphaFoldDB" id="A0A4Y7S2G2"/>
<evidence type="ECO:0000259" key="1">
    <source>
        <dbReference type="PROSITE" id="PS51762"/>
    </source>
</evidence>
<dbReference type="EMBL" id="QPFP01000353">
    <property type="protein sequence ID" value="TEB15521.1"/>
    <property type="molecule type" value="Genomic_DNA"/>
</dbReference>
<dbReference type="OrthoDB" id="192832at2759"/>
<dbReference type="Proteomes" id="UP000298030">
    <property type="component" value="Unassembled WGS sequence"/>
</dbReference>
<proteinExistence type="predicted"/>
<dbReference type="InterPro" id="IPR050546">
    <property type="entry name" value="Glycosyl_Hydrlase_16"/>
</dbReference>
<evidence type="ECO:0000313" key="3">
    <source>
        <dbReference type="Proteomes" id="UP000298030"/>
    </source>
</evidence>
<dbReference type="GO" id="GO:0009251">
    <property type="term" value="P:glucan catabolic process"/>
    <property type="evidence" value="ECO:0007669"/>
    <property type="project" value="TreeGrafter"/>
</dbReference>
<dbReference type="GO" id="GO:0004553">
    <property type="term" value="F:hydrolase activity, hydrolyzing O-glycosyl compounds"/>
    <property type="evidence" value="ECO:0007669"/>
    <property type="project" value="InterPro"/>
</dbReference>
<gene>
    <name evidence="2" type="ORF">FA13DRAFT_1747529</name>
</gene>
<name>A0A4Y7S2G2_COPMI</name>
<accession>A0A4Y7S2G2</accession>
<keyword evidence="3" id="KW-1185">Reference proteome</keyword>
<reference evidence="2 3" key="1">
    <citation type="journal article" date="2019" name="Nat. Ecol. Evol.">
        <title>Megaphylogeny resolves global patterns of mushroom evolution.</title>
        <authorList>
            <person name="Varga T."/>
            <person name="Krizsan K."/>
            <person name="Foldi C."/>
            <person name="Dima B."/>
            <person name="Sanchez-Garcia M."/>
            <person name="Sanchez-Ramirez S."/>
            <person name="Szollosi G.J."/>
            <person name="Szarkandi J.G."/>
            <person name="Papp V."/>
            <person name="Albert L."/>
            <person name="Andreopoulos W."/>
            <person name="Angelini C."/>
            <person name="Antonin V."/>
            <person name="Barry K.W."/>
            <person name="Bougher N.L."/>
            <person name="Buchanan P."/>
            <person name="Buyck B."/>
            <person name="Bense V."/>
            <person name="Catcheside P."/>
            <person name="Chovatia M."/>
            <person name="Cooper J."/>
            <person name="Damon W."/>
            <person name="Desjardin D."/>
            <person name="Finy P."/>
            <person name="Geml J."/>
            <person name="Haridas S."/>
            <person name="Hughes K."/>
            <person name="Justo A."/>
            <person name="Karasinski D."/>
            <person name="Kautmanova I."/>
            <person name="Kiss B."/>
            <person name="Kocsube S."/>
            <person name="Kotiranta H."/>
            <person name="LaButti K.M."/>
            <person name="Lechner B.E."/>
            <person name="Liimatainen K."/>
            <person name="Lipzen A."/>
            <person name="Lukacs Z."/>
            <person name="Mihaltcheva S."/>
            <person name="Morgado L.N."/>
            <person name="Niskanen T."/>
            <person name="Noordeloos M.E."/>
            <person name="Ohm R.A."/>
            <person name="Ortiz-Santana B."/>
            <person name="Ovrebo C."/>
            <person name="Racz N."/>
            <person name="Riley R."/>
            <person name="Savchenko A."/>
            <person name="Shiryaev A."/>
            <person name="Soop K."/>
            <person name="Spirin V."/>
            <person name="Szebenyi C."/>
            <person name="Tomsovsky M."/>
            <person name="Tulloss R.E."/>
            <person name="Uehling J."/>
            <person name="Grigoriev I.V."/>
            <person name="Vagvolgyi C."/>
            <person name="Papp T."/>
            <person name="Martin F.M."/>
            <person name="Miettinen O."/>
            <person name="Hibbett D.S."/>
            <person name="Nagy L.G."/>
        </authorList>
    </citation>
    <scope>NUCLEOTIDE SEQUENCE [LARGE SCALE GENOMIC DNA]</scope>
    <source>
        <strain evidence="2 3">FP101781</strain>
    </source>
</reference>
<dbReference type="Pfam" id="PF26113">
    <property type="entry name" value="GH16_XgeA"/>
    <property type="match status" value="1"/>
</dbReference>
<dbReference type="PROSITE" id="PS51762">
    <property type="entry name" value="GH16_2"/>
    <property type="match status" value="1"/>
</dbReference>
<dbReference type="SUPFAM" id="SSF49899">
    <property type="entry name" value="Concanavalin A-like lectins/glucanases"/>
    <property type="match status" value="1"/>
</dbReference>
<dbReference type="PANTHER" id="PTHR10963:SF24">
    <property type="entry name" value="GLYCOSIDASE C21B10.07-RELATED"/>
    <property type="match status" value="1"/>
</dbReference>